<sequence>MHGGGGELASLGPLVGLARLRAGEIGRDEYTAAWGHRCPEEFELAAPRPAEDPGWPENAPDPGDPGALLARQAQARDAAWRRLEQRHPRRARKVGALLGEAAAAGRLRELARSELIRVVGVLRAFLLRVRELTGHDAFFLTFAEVAALLAGDDSATSAIPARRAAYDRYRALPPYPSLIRGRFDPFDQPPARDGAITGFPGVPRVVEGVVRVVATPADGAALRQGEILVARSTNVGWTPLFPRAAAVVTDVGAPLSHAAIVARELGIPAVVGCGDATARLTTGDRVVVDGARGTVTPVGRG</sequence>
<accession>A0ABW0EPX4</accession>
<organism evidence="3 4">
    <name type="scientific">Actinokineospora guangxiensis</name>
    <dbReference type="NCBI Taxonomy" id="1490288"/>
    <lineage>
        <taxon>Bacteria</taxon>
        <taxon>Bacillati</taxon>
        <taxon>Actinomycetota</taxon>
        <taxon>Actinomycetes</taxon>
        <taxon>Pseudonocardiales</taxon>
        <taxon>Pseudonocardiaceae</taxon>
        <taxon>Actinokineospora</taxon>
    </lineage>
</organism>
<dbReference type="RefSeq" id="WP_378247984.1">
    <property type="nucleotide sequence ID" value="NZ_JBHSKF010000005.1"/>
</dbReference>
<dbReference type="InterPro" id="IPR008279">
    <property type="entry name" value="PEP-util_enz_mobile_dom"/>
</dbReference>
<dbReference type="InterPro" id="IPR036637">
    <property type="entry name" value="Phosphohistidine_dom_sf"/>
</dbReference>
<protein>
    <submittedName>
        <fullName evidence="3">PEP-utilizing enzyme</fullName>
    </submittedName>
</protein>
<dbReference type="Pfam" id="PF00391">
    <property type="entry name" value="PEP-utilizers"/>
    <property type="match status" value="1"/>
</dbReference>
<feature type="domain" description="PEP-utilising enzyme mobile" evidence="2">
    <location>
        <begin position="223"/>
        <end position="293"/>
    </location>
</feature>
<dbReference type="Proteomes" id="UP001596157">
    <property type="component" value="Unassembled WGS sequence"/>
</dbReference>
<proteinExistence type="predicted"/>
<evidence type="ECO:0000313" key="3">
    <source>
        <dbReference type="EMBL" id="MFC5287931.1"/>
    </source>
</evidence>
<evidence type="ECO:0000313" key="4">
    <source>
        <dbReference type="Proteomes" id="UP001596157"/>
    </source>
</evidence>
<evidence type="ECO:0000259" key="2">
    <source>
        <dbReference type="Pfam" id="PF00391"/>
    </source>
</evidence>
<dbReference type="SUPFAM" id="SSF52009">
    <property type="entry name" value="Phosphohistidine domain"/>
    <property type="match status" value="1"/>
</dbReference>
<gene>
    <name evidence="3" type="ORF">ACFPM7_12795</name>
</gene>
<evidence type="ECO:0000256" key="1">
    <source>
        <dbReference type="SAM" id="MobiDB-lite"/>
    </source>
</evidence>
<name>A0ABW0EPX4_9PSEU</name>
<feature type="region of interest" description="Disordered" evidence="1">
    <location>
        <begin position="47"/>
        <end position="67"/>
    </location>
</feature>
<dbReference type="EMBL" id="JBHSKF010000005">
    <property type="protein sequence ID" value="MFC5287931.1"/>
    <property type="molecule type" value="Genomic_DNA"/>
</dbReference>
<dbReference type="PANTHER" id="PTHR43615:SF1">
    <property type="entry name" value="PPDK_N DOMAIN-CONTAINING PROTEIN"/>
    <property type="match status" value="1"/>
</dbReference>
<dbReference type="InterPro" id="IPR051549">
    <property type="entry name" value="PEP_Utilizing_Enz"/>
</dbReference>
<dbReference type="Gene3D" id="3.50.30.10">
    <property type="entry name" value="Phosphohistidine domain"/>
    <property type="match status" value="1"/>
</dbReference>
<dbReference type="PANTHER" id="PTHR43615">
    <property type="entry name" value="PHOSPHOENOLPYRUVATE SYNTHASE-RELATED"/>
    <property type="match status" value="1"/>
</dbReference>
<comment type="caution">
    <text evidence="3">The sequence shown here is derived from an EMBL/GenBank/DDBJ whole genome shotgun (WGS) entry which is preliminary data.</text>
</comment>
<keyword evidence="4" id="KW-1185">Reference proteome</keyword>
<reference evidence="4" key="1">
    <citation type="journal article" date="2019" name="Int. J. Syst. Evol. Microbiol.">
        <title>The Global Catalogue of Microorganisms (GCM) 10K type strain sequencing project: providing services to taxonomists for standard genome sequencing and annotation.</title>
        <authorList>
            <consortium name="The Broad Institute Genomics Platform"/>
            <consortium name="The Broad Institute Genome Sequencing Center for Infectious Disease"/>
            <person name="Wu L."/>
            <person name="Ma J."/>
        </authorList>
    </citation>
    <scope>NUCLEOTIDE SEQUENCE [LARGE SCALE GENOMIC DNA]</scope>
    <source>
        <strain evidence="4">CCUG 59778</strain>
    </source>
</reference>